<dbReference type="GeneID" id="25281910"/>
<dbReference type="GO" id="GO:0009074">
    <property type="term" value="P:aromatic amino acid family catabolic process"/>
    <property type="evidence" value="ECO:0007669"/>
    <property type="project" value="TreeGrafter"/>
</dbReference>
<dbReference type="SUPFAM" id="SSF53383">
    <property type="entry name" value="PLP-dependent transferases"/>
    <property type="match status" value="1"/>
</dbReference>
<dbReference type="Proteomes" id="UP000027920">
    <property type="component" value="Unassembled WGS sequence"/>
</dbReference>
<dbReference type="EMBL" id="AMGV01000005">
    <property type="protein sequence ID" value="KEF56806.1"/>
    <property type="molecule type" value="Genomic_DNA"/>
</dbReference>
<dbReference type="Gene3D" id="3.40.640.10">
    <property type="entry name" value="Type I PLP-dependent aspartate aminotransferase-like (Major domain)"/>
    <property type="match status" value="1"/>
</dbReference>
<keyword evidence="3" id="KW-0032">Aminotransferase</keyword>
<organism evidence="6 7">
    <name type="scientific">Exophiala aquamarina CBS 119918</name>
    <dbReference type="NCBI Taxonomy" id="1182545"/>
    <lineage>
        <taxon>Eukaryota</taxon>
        <taxon>Fungi</taxon>
        <taxon>Dikarya</taxon>
        <taxon>Ascomycota</taxon>
        <taxon>Pezizomycotina</taxon>
        <taxon>Eurotiomycetes</taxon>
        <taxon>Chaetothyriomycetidae</taxon>
        <taxon>Chaetothyriales</taxon>
        <taxon>Herpotrichiellaceae</taxon>
        <taxon>Exophiala</taxon>
    </lineage>
</organism>
<dbReference type="OrthoDB" id="691673at2759"/>
<comment type="cofactor">
    <cofactor evidence="1">
        <name>pyridoxal 5'-phosphate</name>
        <dbReference type="ChEBI" id="CHEBI:597326"/>
    </cofactor>
</comment>
<gene>
    <name evidence="6" type="ORF">A1O9_06996</name>
</gene>
<evidence type="ECO:0000256" key="4">
    <source>
        <dbReference type="ARBA" id="ARBA00022679"/>
    </source>
</evidence>
<evidence type="ECO:0000256" key="1">
    <source>
        <dbReference type="ARBA" id="ARBA00001933"/>
    </source>
</evidence>
<dbReference type="VEuPathDB" id="FungiDB:A1O9_06996"/>
<protein>
    <submittedName>
        <fullName evidence="6">Uncharacterized protein</fullName>
    </submittedName>
</protein>
<evidence type="ECO:0000313" key="6">
    <source>
        <dbReference type="EMBL" id="KEF56806.1"/>
    </source>
</evidence>
<evidence type="ECO:0000256" key="3">
    <source>
        <dbReference type="ARBA" id="ARBA00022576"/>
    </source>
</evidence>
<dbReference type="PANTHER" id="PTHR42790">
    <property type="entry name" value="AMINOTRANSFERASE"/>
    <property type="match status" value="1"/>
</dbReference>
<comment type="caution">
    <text evidence="6">The sequence shown here is derived from an EMBL/GenBank/DDBJ whole genome shotgun (WGS) entry which is preliminary data.</text>
</comment>
<proteinExistence type="inferred from homology"/>
<keyword evidence="4" id="KW-0808">Transferase</keyword>
<dbReference type="HOGENOM" id="CLU_1525153_0_0_1"/>
<dbReference type="RefSeq" id="XP_013259396.1">
    <property type="nucleotide sequence ID" value="XM_013403942.1"/>
</dbReference>
<evidence type="ECO:0000256" key="5">
    <source>
        <dbReference type="ARBA" id="ARBA00022898"/>
    </source>
</evidence>
<name>A0A072PAE4_9EURO</name>
<dbReference type="InterPro" id="IPR015421">
    <property type="entry name" value="PyrdxlP-dep_Trfase_major"/>
</dbReference>
<keyword evidence="7" id="KW-1185">Reference proteome</keyword>
<accession>A0A072PAE4</accession>
<dbReference type="GO" id="GO:0008793">
    <property type="term" value="F:aromatic-amino-acid transaminase activity"/>
    <property type="evidence" value="ECO:0007669"/>
    <property type="project" value="TreeGrafter"/>
</dbReference>
<dbReference type="AlphaFoldDB" id="A0A072PAE4"/>
<dbReference type="PANTHER" id="PTHR42790:SF21">
    <property type="entry name" value="AROMATIC_AMINOADIPATE AMINOTRANSFERASE 1"/>
    <property type="match status" value="1"/>
</dbReference>
<keyword evidence="5" id="KW-0663">Pyridoxal phosphate</keyword>
<dbReference type="InterPro" id="IPR015424">
    <property type="entry name" value="PyrdxlP-dep_Trfase"/>
</dbReference>
<dbReference type="GO" id="GO:0047536">
    <property type="term" value="F:2-aminoadipate transaminase activity"/>
    <property type="evidence" value="ECO:0007669"/>
    <property type="project" value="TreeGrafter"/>
</dbReference>
<comment type="similarity">
    <text evidence="2">Belongs to the class-I pyridoxal-phosphate-dependent aminotransferase family.</text>
</comment>
<sequence>MLELPRSKIDVSGFLSSEARLRQPSSLKVGTTGLPPSIISLSAGRPSPDFYPFLGIDVTSINPQSAVPVDETLAQMGEPFCSDSIKISLPRKDPGAASDLSTALSYGYSLGQEQLVQFLMTHISHIHSLPYSDWEVCITAGNTSALGIAFRNLARSGGFLLVKQRLTRPPLKQQNR</sequence>
<dbReference type="STRING" id="1182545.A0A072PAE4"/>
<evidence type="ECO:0000313" key="7">
    <source>
        <dbReference type="Proteomes" id="UP000027920"/>
    </source>
</evidence>
<dbReference type="GO" id="GO:0006571">
    <property type="term" value="P:tyrosine biosynthetic process"/>
    <property type="evidence" value="ECO:0007669"/>
    <property type="project" value="TreeGrafter"/>
</dbReference>
<dbReference type="GO" id="GO:0019878">
    <property type="term" value="P:lysine biosynthetic process via aminoadipic acid"/>
    <property type="evidence" value="ECO:0007669"/>
    <property type="project" value="TreeGrafter"/>
</dbReference>
<dbReference type="InterPro" id="IPR050859">
    <property type="entry name" value="Class-I_PLP-dep_aminotransf"/>
</dbReference>
<reference evidence="6 7" key="1">
    <citation type="submission" date="2013-03" db="EMBL/GenBank/DDBJ databases">
        <title>The Genome Sequence of Exophiala aquamarina CBS 119918.</title>
        <authorList>
            <consortium name="The Broad Institute Genomics Platform"/>
            <person name="Cuomo C."/>
            <person name="de Hoog S."/>
            <person name="Gorbushina A."/>
            <person name="Walker B."/>
            <person name="Young S.K."/>
            <person name="Zeng Q."/>
            <person name="Gargeya S."/>
            <person name="Fitzgerald M."/>
            <person name="Haas B."/>
            <person name="Abouelleil A."/>
            <person name="Allen A.W."/>
            <person name="Alvarado L."/>
            <person name="Arachchi H.M."/>
            <person name="Berlin A.M."/>
            <person name="Chapman S.B."/>
            <person name="Gainer-Dewar J."/>
            <person name="Goldberg J."/>
            <person name="Griggs A."/>
            <person name="Gujja S."/>
            <person name="Hansen M."/>
            <person name="Howarth C."/>
            <person name="Imamovic A."/>
            <person name="Ireland A."/>
            <person name="Larimer J."/>
            <person name="McCowan C."/>
            <person name="Murphy C."/>
            <person name="Pearson M."/>
            <person name="Poon T.W."/>
            <person name="Priest M."/>
            <person name="Roberts A."/>
            <person name="Saif S."/>
            <person name="Shea T."/>
            <person name="Sisk P."/>
            <person name="Sykes S."/>
            <person name="Wortman J."/>
            <person name="Nusbaum C."/>
            <person name="Birren B."/>
        </authorList>
    </citation>
    <scope>NUCLEOTIDE SEQUENCE [LARGE SCALE GENOMIC DNA]</scope>
    <source>
        <strain evidence="6 7">CBS 119918</strain>
    </source>
</reference>
<evidence type="ECO:0000256" key="2">
    <source>
        <dbReference type="ARBA" id="ARBA00007441"/>
    </source>
</evidence>